<accession>A0ABU1M064</accession>
<comment type="caution">
    <text evidence="1">The sequence shown here is derived from an EMBL/GenBank/DDBJ whole genome shotgun (WGS) entry which is preliminary data.</text>
</comment>
<dbReference type="RefSeq" id="WP_310126122.1">
    <property type="nucleotide sequence ID" value="NZ_JAVDQV010000018.1"/>
</dbReference>
<evidence type="ECO:0000313" key="1">
    <source>
        <dbReference type="EMBL" id="MDR6412279.1"/>
    </source>
</evidence>
<organism evidence="1 2">
    <name type="scientific">Paraburkholderia terricola</name>
    <dbReference type="NCBI Taxonomy" id="169427"/>
    <lineage>
        <taxon>Bacteria</taxon>
        <taxon>Pseudomonadati</taxon>
        <taxon>Pseudomonadota</taxon>
        <taxon>Betaproteobacteria</taxon>
        <taxon>Burkholderiales</taxon>
        <taxon>Burkholderiaceae</taxon>
        <taxon>Paraburkholderia</taxon>
    </lineage>
</organism>
<keyword evidence="2" id="KW-1185">Reference proteome</keyword>
<reference evidence="1 2" key="1">
    <citation type="submission" date="2023-07" db="EMBL/GenBank/DDBJ databases">
        <title>Sorghum-associated microbial communities from plants grown in Nebraska, USA.</title>
        <authorList>
            <person name="Schachtman D."/>
        </authorList>
    </citation>
    <scope>NUCLEOTIDE SEQUENCE [LARGE SCALE GENOMIC DNA]</scope>
    <source>
        <strain evidence="1 2">DS1316</strain>
    </source>
</reference>
<gene>
    <name evidence="1" type="ORF">J2804_005714</name>
</gene>
<evidence type="ECO:0000313" key="2">
    <source>
        <dbReference type="Proteomes" id="UP001264340"/>
    </source>
</evidence>
<dbReference type="EMBL" id="JAVDRP010000017">
    <property type="protein sequence ID" value="MDR6412279.1"/>
    <property type="molecule type" value="Genomic_DNA"/>
</dbReference>
<dbReference type="Proteomes" id="UP001264340">
    <property type="component" value="Unassembled WGS sequence"/>
</dbReference>
<name>A0ABU1M064_9BURK</name>
<protein>
    <submittedName>
        <fullName evidence="1">Uncharacterized protein</fullName>
    </submittedName>
</protein>
<proteinExistence type="predicted"/>
<sequence>MESKQEASADAQFLDAMNYALYSLVRFDGLVALVEGKQVRMDFAYEIDRLKRAMARLASISAGRCLRRSSPAARCQTAVNEPAVNEPGLIDRSPG</sequence>